<keyword evidence="3" id="KW-1185">Reference proteome</keyword>
<comment type="caution">
    <text evidence="2">The sequence shown here is derived from an EMBL/GenBank/DDBJ whole genome shotgun (WGS) entry which is preliminary data.</text>
</comment>
<dbReference type="RefSeq" id="WP_173742826.1">
    <property type="nucleotide sequence ID" value="NZ_JAAIPF010000007.1"/>
</dbReference>
<accession>A0ABX2GLA6</accession>
<evidence type="ECO:0000259" key="1">
    <source>
        <dbReference type="Pfam" id="PF13614"/>
    </source>
</evidence>
<dbReference type="InterPro" id="IPR025669">
    <property type="entry name" value="AAA_dom"/>
</dbReference>
<proteinExistence type="predicted"/>
<dbReference type="InterPro" id="IPR050678">
    <property type="entry name" value="DNA_Partitioning_ATPase"/>
</dbReference>
<dbReference type="InterPro" id="IPR027417">
    <property type="entry name" value="P-loop_NTPase"/>
</dbReference>
<dbReference type="PANTHER" id="PTHR13696:SF52">
    <property type="entry name" value="PARA FAMILY PROTEIN CT_582"/>
    <property type="match status" value="1"/>
</dbReference>
<evidence type="ECO:0000313" key="2">
    <source>
        <dbReference type="EMBL" id="NSF73114.1"/>
    </source>
</evidence>
<protein>
    <submittedName>
        <fullName evidence="2">ParA family protein</fullName>
    </submittedName>
</protein>
<dbReference type="SUPFAM" id="SSF52540">
    <property type="entry name" value="P-loop containing nucleoside triphosphate hydrolases"/>
    <property type="match status" value="1"/>
</dbReference>
<dbReference type="Pfam" id="PF13614">
    <property type="entry name" value="AAA_31"/>
    <property type="match status" value="1"/>
</dbReference>
<evidence type="ECO:0000313" key="3">
    <source>
        <dbReference type="Proteomes" id="UP000822152"/>
    </source>
</evidence>
<reference evidence="2 3" key="1">
    <citation type="journal article" date="2020" name="Cell Host Microbe">
        <title>Functional and Genomic Variation between Human-Derived Isolates of Lachnospiraceae Reveals Inter- and Intra-Species Diversity.</title>
        <authorList>
            <person name="Sorbara M.T."/>
            <person name="Littmann E.R."/>
            <person name="Fontana E."/>
            <person name="Moody T.U."/>
            <person name="Kohout C.E."/>
            <person name="Gjonbalaj M."/>
            <person name="Eaton V."/>
            <person name="Seok R."/>
            <person name="Leiner I.M."/>
            <person name="Pamer E.G."/>
        </authorList>
    </citation>
    <scope>NUCLEOTIDE SEQUENCE [LARGE SCALE GENOMIC DNA]</scope>
    <source>
        <strain evidence="2 3">MSK.20.11</strain>
    </source>
</reference>
<dbReference type="PANTHER" id="PTHR13696">
    <property type="entry name" value="P-LOOP CONTAINING NUCLEOSIDE TRIPHOSPHATE HYDROLASE"/>
    <property type="match status" value="1"/>
</dbReference>
<dbReference type="Proteomes" id="UP000822152">
    <property type="component" value="Unassembled WGS sequence"/>
</dbReference>
<gene>
    <name evidence="2" type="ORF">G4952_04605</name>
</gene>
<name>A0ABX2GLA6_9FIRM</name>
<dbReference type="CDD" id="cd02042">
    <property type="entry name" value="ParAB_family"/>
    <property type="match status" value="1"/>
</dbReference>
<feature type="domain" description="AAA" evidence="1">
    <location>
        <begin position="1"/>
        <end position="191"/>
    </location>
</feature>
<sequence length="333" mass="37390">MKSIAFFNNKGGVGKTTLLCNLAGYLSRRCEKKVLVIDADPQCNTTSYVLEEDSFYTFYFEDNGFSVASLIPPLEDGEGFVKSITVKQTEFFGFDIIPGNPTFAASEDFLANEWKDVKSSDYRGIRSSLLFSDFLSKCENYDYVFFDMGPSLGAINRAVLLACDYFLTPMSADVFSLLALGNIGKSLSNWRETFLSGYNELDEEKKAKIDKFHHGCVIKFIGYVEQQYITKSVGGQPRAVRAYDEILKKIPFEISEKVVRPINGEVIEGLDYKIGSIPNYHSLVPMSQTSHKPIFELTSGDGVVGAHYQKVKEFEGLMKEISDKMFANMEVIK</sequence>
<dbReference type="Gene3D" id="3.40.50.300">
    <property type="entry name" value="P-loop containing nucleotide triphosphate hydrolases"/>
    <property type="match status" value="1"/>
</dbReference>
<organism evidence="2 3">
    <name type="scientific">Blautia wexlerae</name>
    <dbReference type="NCBI Taxonomy" id="418240"/>
    <lineage>
        <taxon>Bacteria</taxon>
        <taxon>Bacillati</taxon>
        <taxon>Bacillota</taxon>
        <taxon>Clostridia</taxon>
        <taxon>Lachnospirales</taxon>
        <taxon>Lachnospiraceae</taxon>
        <taxon>Blautia</taxon>
    </lineage>
</organism>
<dbReference type="EMBL" id="JAAIPF010000007">
    <property type="protein sequence ID" value="NSF73114.1"/>
    <property type="molecule type" value="Genomic_DNA"/>
</dbReference>